<name>A0A0A1WG51_ZEUCU</name>
<reference evidence="6" key="1">
    <citation type="submission" date="2014-11" db="EMBL/GenBank/DDBJ databases">
        <authorList>
            <person name="Geib S."/>
        </authorList>
    </citation>
    <scope>NUCLEOTIDE SEQUENCE</scope>
</reference>
<organism evidence="6">
    <name type="scientific">Zeugodacus cucurbitae</name>
    <name type="common">Melon fruit fly</name>
    <name type="synonym">Bactrocera cucurbitae</name>
    <dbReference type="NCBI Taxonomy" id="28588"/>
    <lineage>
        <taxon>Eukaryota</taxon>
        <taxon>Metazoa</taxon>
        <taxon>Ecdysozoa</taxon>
        <taxon>Arthropoda</taxon>
        <taxon>Hexapoda</taxon>
        <taxon>Insecta</taxon>
        <taxon>Pterygota</taxon>
        <taxon>Neoptera</taxon>
        <taxon>Endopterygota</taxon>
        <taxon>Diptera</taxon>
        <taxon>Brachycera</taxon>
        <taxon>Muscomorpha</taxon>
        <taxon>Tephritoidea</taxon>
        <taxon>Tephritidae</taxon>
        <taxon>Zeugodacus</taxon>
        <taxon>Zeugodacus</taxon>
    </lineage>
</organism>
<gene>
    <name evidence="6" type="primary">Os-E_1</name>
    <name evidence="6" type="ORF">g.16373</name>
</gene>
<protein>
    <submittedName>
        <fullName evidence="6">Pheromone-binding protein-related protein 6</fullName>
    </submittedName>
</protein>
<dbReference type="EMBL" id="GBXI01016283">
    <property type="protein sequence ID" value="JAC98008.1"/>
    <property type="molecule type" value="Transcribed_RNA"/>
</dbReference>
<feature type="domain" description="OBP47-like" evidence="5">
    <location>
        <begin position="71"/>
        <end position="189"/>
    </location>
</feature>
<dbReference type="InterPro" id="IPR052295">
    <property type="entry name" value="Odorant-binding_protein"/>
</dbReference>
<sequence>MSQASNMKANFGYFVVILVFVCYASAEDESVDCTKPPRFIPLEMCCPEPDLSTKELMEQCAEYAGQSHPYQCLIECILNKTEVLGGNGEPDVDKFSALLDTTVKDNEEMAAIMEEAFETCTEKLSELKTKIAEKMSQNPEYAEKMANHRMQAGCLPYGAVLMNCVHTETFENCPASVWNDSTECNTVRDFINECKRV</sequence>
<dbReference type="InterPro" id="IPR054577">
    <property type="entry name" value="OBP47-like_dom"/>
</dbReference>
<comment type="similarity">
    <text evidence="2">Belongs to the PBP/GOBP family.</text>
</comment>
<comment type="subcellular location">
    <subcellularLocation>
        <location evidence="1">Secreted</location>
    </subcellularLocation>
</comment>
<feature type="chain" id="PRO_5001993781" evidence="4">
    <location>
        <begin position="27"/>
        <end position="197"/>
    </location>
</feature>
<dbReference type="InterPro" id="IPR036728">
    <property type="entry name" value="PBP_GOBP_sf"/>
</dbReference>
<evidence type="ECO:0000256" key="3">
    <source>
        <dbReference type="ARBA" id="ARBA00022525"/>
    </source>
</evidence>
<evidence type="ECO:0000313" key="6">
    <source>
        <dbReference type="EMBL" id="JAC98008.1"/>
    </source>
</evidence>
<dbReference type="SUPFAM" id="SSF47565">
    <property type="entry name" value="Insect pheromone/odorant-binding proteins"/>
    <property type="match status" value="1"/>
</dbReference>
<dbReference type="Pfam" id="PF22651">
    <property type="entry name" value="OBP47_like"/>
    <property type="match status" value="1"/>
</dbReference>
<feature type="signal peptide" evidence="4">
    <location>
        <begin position="1"/>
        <end position="26"/>
    </location>
</feature>
<keyword evidence="4" id="KW-0732">Signal</keyword>
<dbReference type="AlphaFoldDB" id="A0A0A1WG51"/>
<proteinExistence type="inferred from homology"/>
<dbReference type="GO" id="GO:0005576">
    <property type="term" value="C:extracellular region"/>
    <property type="evidence" value="ECO:0007669"/>
    <property type="project" value="UniProtKB-SubCell"/>
</dbReference>
<evidence type="ECO:0000256" key="1">
    <source>
        <dbReference type="ARBA" id="ARBA00004613"/>
    </source>
</evidence>
<reference evidence="6" key="2">
    <citation type="journal article" date="2015" name="Gigascience">
        <title>Reconstructing a comprehensive transcriptome assembly of a white-pupal translocated strain of the pest fruit fly Bactrocera cucurbitae.</title>
        <authorList>
            <person name="Sim S.B."/>
            <person name="Calla B."/>
            <person name="Hall B."/>
            <person name="DeRego T."/>
            <person name="Geib S.M."/>
        </authorList>
    </citation>
    <scope>NUCLEOTIDE SEQUENCE</scope>
</reference>
<evidence type="ECO:0000259" key="5">
    <source>
        <dbReference type="Pfam" id="PF22651"/>
    </source>
</evidence>
<evidence type="ECO:0000256" key="2">
    <source>
        <dbReference type="ARBA" id="ARBA00008098"/>
    </source>
</evidence>
<dbReference type="Gene3D" id="1.10.238.270">
    <property type="match status" value="1"/>
</dbReference>
<dbReference type="GO" id="GO:0005549">
    <property type="term" value="F:odorant binding"/>
    <property type="evidence" value="ECO:0007669"/>
    <property type="project" value="InterPro"/>
</dbReference>
<dbReference type="PANTHER" id="PTHR21066">
    <property type="entry name" value="ODORANT-BINDING PROTEIN 59A-RELATED"/>
    <property type="match status" value="1"/>
</dbReference>
<keyword evidence="3" id="KW-0964">Secreted</keyword>
<accession>A0A0A1WG51</accession>
<dbReference type="PANTHER" id="PTHR21066:SF15">
    <property type="entry name" value="GH25962P-RELATED"/>
    <property type="match status" value="1"/>
</dbReference>
<evidence type="ECO:0000256" key="4">
    <source>
        <dbReference type="SAM" id="SignalP"/>
    </source>
</evidence>